<reference evidence="2 3" key="1">
    <citation type="submission" date="2019-03" db="EMBL/GenBank/DDBJ databases">
        <title>Paraburkholderia sp. 7MH5, isolated from subtropical forest soil.</title>
        <authorList>
            <person name="Gao Z.-H."/>
            <person name="Qiu L.-H."/>
        </authorList>
    </citation>
    <scope>NUCLEOTIDE SEQUENCE [LARGE SCALE GENOMIC DNA]</scope>
    <source>
        <strain evidence="2 3">7MH5</strain>
    </source>
</reference>
<evidence type="ECO:0000313" key="2">
    <source>
        <dbReference type="EMBL" id="QBR03573.1"/>
    </source>
</evidence>
<protein>
    <submittedName>
        <fullName evidence="2">Uncharacterized protein</fullName>
    </submittedName>
</protein>
<sequence length="60" mass="6891">MFNTRHSRAVKSTPVDPDRLLATHIERHIHLYMDIGMVLACLLIFSSAYSAIHILLDSLW</sequence>
<name>A0A4V1B0Q3_9BURK</name>
<evidence type="ECO:0000313" key="3">
    <source>
        <dbReference type="Proteomes" id="UP000295727"/>
    </source>
</evidence>
<accession>A0A4V1B0Q3</accession>
<dbReference type="Proteomes" id="UP000295727">
    <property type="component" value="Chromosome 4"/>
</dbReference>
<keyword evidence="3" id="KW-1185">Reference proteome</keyword>
<gene>
    <name evidence="2" type="ORF">E1956_41385</name>
</gene>
<dbReference type="OrthoDB" id="9109944at2"/>
<keyword evidence="1" id="KW-0472">Membrane</keyword>
<proteinExistence type="predicted"/>
<organism evidence="2 3">
    <name type="scientific">Paraburkholderia pallida</name>
    <dbReference type="NCBI Taxonomy" id="2547399"/>
    <lineage>
        <taxon>Bacteria</taxon>
        <taxon>Pseudomonadati</taxon>
        <taxon>Pseudomonadota</taxon>
        <taxon>Betaproteobacteria</taxon>
        <taxon>Burkholderiales</taxon>
        <taxon>Burkholderiaceae</taxon>
        <taxon>Paraburkholderia</taxon>
    </lineage>
</organism>
<dbReference type="EMBL" id="CP038151">
    <property type="protein sequence ID" value="QBR03573.1"/>
    <property type="molecule type" value="Genomic_DNA"/>
</dbReference>
<evidence type="ECO:0000256" key="1">
    <source>
        <dbReference type="SAM" id="Phobius"/>
    </source>
</evidence>
<dbReference type="KEGG" id="ppai:E1956_41385"/>
<keyword evidence="1" id="KW-0812">Transmembrane</keyword>
<keyword evidence="1" id="KW-1133">Transmembrane helix</keyword>
<dbReference type="AlphaFoldDB" id="A0A4V1B0Q3"/>
<dbReference type="RefSeq" id="WP_134759122.1">
    <property type="nucleotide sequence ID" value="NZ_CP038151.1"/>
</dbReference>
<feature type="transmembrane region" description="Helical" evidence="1">
    <location>
        <begin position="35"/>
        <end position="56"/>
    </location>
</feature>